<dbReference type="GO" id="GO:0008168">
    <property type="term" value="F:methyltransferase activity"/>
    <property type="evidence" value="ECO:0007669"/>
    <property type="project" value="UniProtKB-KW"/>
</dbReference>
<protein>
    <submittedName>
        <fullName evidence="5">DNA cytosine methyltransferase</fullName>
    </submittedName>
</protein>
<evidence type="ECO:0000256" key="3">
    <source>
        <dbReference type="ARBA" id="ARBA00022747"/>
    </source>
</evidence>
<sequence length="106" mass="11646">MARSRVRSPLAEASPDRAIPWCAAHEDHFVCEPSGDGSLGLRWRMRRLMPRECQRLQGMPDDHTLVPNGGRPAADGPRYEAIGNSMAVRCVAWIGARLQRALSGAP</sequence>
<name>A0ABY9AWL3_PARCI</name>
<dbReference type="GO" id="GO:0032259">
    <property type="term" value="P:methylation"/>
    <property type="evidence" value="ECO:0007669"/>
    <property type="project" value="UniProtKB-KW"/>
</dbReference>
<keyword evidence="6" id="KW-1185">Reference proteome</keyword>
<dbReference type="InterPro" id="IPR029063">
    <property type="entry name" value="SAM-dependent_MTases_sf"/>
</dbReference>
<evidence type="ECO:0000313" key="6">
    <source>
        <dbReference type="Proteomes" id="UP001242732"/>
    </source>
</evidence>
<keyword evidence="1 5" id="KW-0489">Methyltransferase</keyword>
<keyword evidence="2" id="KW-0808">Transferase</keyword>
<accession>A0ABY9AWL3</accession>
<reference evidence="5 6" key="1">
    <citation type="submission" date="2023-06" db="EMBL/GenBank/DDBJ databases">
        <authorList>
            <person name="Ham H."/>
            <person name="Park D.S."/>
        </authorList>
    </citation>
    <scope>NUCLEOTIDE SEQUENCE [LARGE SCALE GENOMIC DNA]</scope>
    <source>
        <strain evidence="5 6">KACC 17005</strain>
    </source>
</reference>
<dbReference type="Proteomes" id="UP001242732">
    <property type="component" value="Chromosome"/>
</dbReference>
<proteinExistence type="predicted"/>
<gene>
    <name evidence="5" type="ORF">QRO08_10490</name>
</gene>
<dbReference type="Pfam" id="PF00145">
    <property type="entry name" value="DNA_methylase"/>
    <property type="match status" value="1"/>
</dbReference>
<evidence type="ECO:0000313" key="5">
    <source>
        <dbReference type="EMBL" id="WIY50963.1"/>
    </source>
</evidence>
<organism evidence="5 6">
    <name type="scientific">Paracidovorax citrulli</name>
    <name type="common">Acidovorax citrulli</name>
    <dbReference type="NCBI Taxonomy" id="80869"/>
    <lineage>
        <taxon>Bacteria</taxon>
        <taxon>Pseudomonadati</taxon>
        <taxon>Pseudomonadota</taxon>
        <taxon>Betaproteobacteria</taxon>
        <taxon>Burkholderiales</taxon>
        <taxon>Comamonadaceae</taxon>
        <taxon>Paracidovorax</taxon>
    </lineage>
</organism>
<keyword evidence="3" id="KW-0680">Restriction system</keyword>
<dbReference type="RefSeq" id="WP_228194017.1">
    <property type="nucleotide sequence ID" value="NZ_CP029373.1"/>
</dbReference>
<evidence type="ECO:0000256" key="2">
    <source>
        <dbReference type="ARBA" id="ARBA00022679"/>
    </source>
</evidence>
<comment type="catalytic activity">
    <reaction evidence="4">
        <text>a 2'-deoxycytidine in DNA + S-adenosyl-L-methionine = a 5-methyl-2'-deoxycytidine in DNA + S-adenosyl-L-homocysteine + H(+)</text>
        <dbReference type="Rhea" id="RHEA:13681"/>
        <dbReference type="Rhea" id="RHEA-COMP:11369"/>
        <dbReference type="Rhea" id="RHEA-COMP:11370"/>
        <dbReference type="ChEBI" id="CHEBI:15378"/>
        <dbReference type="ChEBI" id="CHEBI:57856"/>
        <dbReference type="ChEBI" id="CHEBI:59789"/>
        <dbReference type="ChEBI" id="CHEBI:85452"/>
        <dbReference type="ChEBI" id="CHEBI:85454"/>
        <dbReference type="EC" id="2.1.1.37"/>
    </reaction>
</comment>
<dbReference type="SUPFAM" id="SSF53335">
    <property type="entry name" value="S-adenosyl-L-methionine-dependent methyltransferases"/>
    <property type="match status" value="1"/>
</dbReference>
<evidence type="ECO:0000256" key="4">
    <source>
        <dbReference type="ARBA" id="ARBA00047422"/>
    </source>
</evidence>
<evidence type="ECO:0000256" key="1">
    <source>
        <dbReference type="ARBA" id="ARBA00022603"/>
    </source>
</evidence>
<dbReference type="GeneID" id="79792072"/>
<dbReference type="Gene3D" id="3.90.120.10">
    <property type="entry name" value="DNA Methylase, subunit A, domain 2"/>
    <property type="match status" value="1"/>
</dbReference>
<dbReference type="InterPro" id="IPR001525">
    <property type="entry name" value="C5_MeTfrase"/>
</dbReference>
<dbReference type="EMBL" id="CP127363">
    <property type="protein sequence ID" value="WIY50963.1"/>
    <property type="molecule type" value="Genomic_DNA"/>
</dbReference>